<proteinExistence type="predicted"/>
<reference evidence="1 2" key="1">
    <citation type="submission" date="2019-09" db="EMBL/GenBank/DDBJ databases">
        <authorList>
            <person name="Chandra G."/>
            <person name="Truman W A."/>
        </authorList>
    </citation>
    <scope>NUCLEOTIDE SEQUENCE [LARGE SCALE GENOMIC DNA]</scope>
    <source>
        <strain evidence="1">PS870</strain>
    </source>
</reference>
<name>A0A5E7Q4X7_PSEFL</name>
<evidence type="ECO:0000313" key="1">
    <source>
        <dbReference type="EMBL" id="VVP57186.1"/>
    </source>
</evidence>
<evidence type="ECO:0000313" key="2">
    <source>
        <dbReference type="Proteomes" id="UP000349468"/>
    </source>
</evidence>
<dbReference type="SUPFAM" id="SSF56399">
    <property type="entry name" value="ADP-ribosylation"/>
    <property type="match status" value="1"/>
</dbReference>
<dbReference type="NCBIfam" id="TIGR03696">
    <property type="entry name" value="Rhs_assc_core"/>
    <property type="match status" value="1"/>
</dbReference>
<sequence>MDDELEQLAADYLSSVLGFNGERIDPVLGGYHLGNGYRLYSPALRRFTSPDNLSPFGAGGINPYAYCEGDPINNTDPTGHMKTREVLKIVGGSLGLLLAAGSAGLSIAAEIAAETAEEASVATKALRAGKRLLAETSKTSLLIESAGVVSDATAIVSGAESENHPSLSRSLGLTSMLFGAPRTARDIYKFGSFARSKAPEIMQNMHDFLNDATGAGSRYRPLSHSIEDGLNNTMELPQSTETNTYLRENPVEHQTNFFSARRTKNTLDYVRWGKRGVTVTGWGIDLFDYFYQPTEK</sequence>
<organism evidence="1 2">
    <name type="scientific">Pseudomonas fluorescens</name>
    <dbReference type="NCBI Taxonomy" id="294"/>
    <lineage>
        <taxon>Bacteria</taxon>
        <taxon>Pseudomonadati</taxon>
        <taxon>Pseudomonadota</taxon>
        <taxon>Gammaproteobacteria</taxon>
        <taxon>Pseudomonadales</taxon>
        <taxon>Pseudomonadaceae</taxon>
        <taxon>Pseudomonas</taxon>
    </lineage>
</organism>
<dbReference type="AlphaFoldDB" id="A0A5E7Q4X7"/>
<dbReference type="RefSeq" id="WP_154913704.1">
    <property type="nucleotide sequence ID" value="NZ_CABVIK010000025.1"/>
</dbReference>
<dbReference type="InterPro" id="IPR022385">
    <property type="entry name" value="Rhs_assc_core"/>
</dbReference>
<accession>A0A5E7Q4X7</accession>
<dbReference type="Proteomes" id="UP000349468">
    <property type="component" value="Unassembled WGS sequence"/>
</dbReference>
<gene>
    <name evidence="1" type="ORF">PS870_05754</name>
</gene>
<dbReference type="EMBL" id="CABVIK010000025">
    <property type="protein sequence ID" value="VVP57186.1"/>
    <property type="molecule type" value="Genomic_DNA"/>
</dbReference>
<protein>
    <recommendedName>
        <fullName evidence="3">RHS repeat-associated core domain-containing protein</fullName>
    </recommendedName>
</protein>
<dbReference type="Gene3D" id="2.180.10.10">
    <property type="entry name" value="RHS repeat-associated core"/>
    <property type="match status" value="1"/>
</dbReference>
<evidence type="ECO:0008006" key="3">
    <source>
        <dbReference type="Google" id="ProtNLM"/>
    </source>
</evidence>